<proteinExistence type="predicted"/>
<evidence type="ECO:0000313" key="2">
    <source>
        <dbReference type="Proteomes" id="UP000029737"/>
    </source>
</evidence>
<dbReference type="RefSeq" id="WP_043578855.1">
    <property type="nucleotide sequence ID" value="NZ_KN214181.1"/>
</dbReference>
<name>A0ABR4WY95_9ACTN</name>
<gene>
    <name evidence="1" type="ORF">IL38_23940</name>
</gene>
<dbReference type="Proteomes" id="UP000029737">
    <property type="component" value="Unassembled WGS sequence"/>
</dbReference>
<dbReference type="EMBL" id="JPMV01000046">
    <property type="protein sequence ID" value="KGI79356.1"/>
    <property type="molecule type" value="Genomic_DNA"/>
</dbReference>
<protein>
    <submittedName>
        <fullName evidence="1">Uncharacterized protein</fullName>
    </submittedName>
</protein>
<evidence type="ECO:0000313" key="1">
    <source>
        <dbReference type="EMBL" id="KGI79356.1"/>
    </source>
</evidence>
<comment type="caution">
    <text evidence="1">The sequence shown here is derived from an EMBL/GenBank/DDBJ whole genome shotgun (WGS) entry which is preliminary data.</text>
</comment>
<organism evidence="1 2">
    <name type="scientific">Actinopolyspora erythraea</name>
    <dbReference type="NCBI Taxonomy" id="414996"/>
    <lineage>
        <taxon>Bacteria</taxon>
        <taxon>Bacillati</taxon>
        <taxon>Actinomycetota</taxon>
        <taxon>Actinomycetes</taxon>
        <taxon>Actinopolysporales</taxon>
        <taxon>Actinopolysporaceae</taxon>
        <taxon>Actinopolyspora</taxon>
    </lineage>
</organism>
<accession>A0ABR4WY95</accession>
<reference evidence="1 2" key="1">
    <citation type="journal article" date="2014" name="PLoS ONE">
        <title>Identification and Characterization of a New Erythromycin Biosynthetic Gene Cluster in Actinopolyspora erythraea YIM90600, a Novel Erythronolide-Producing Halophilic Actinomycete Isolated from Salt Field.</title>
        <authorList>
            <person name="Chen D."/>
            <person name="Feng J."/>
            <person name="Huang L."/>
            <person name="Zhang Q."/>
            <person name="Wu J."/>
            <person name="Zhu X."/>
            <person name="Duan Y."/>
            <person name="Xu Z."/>
        </authorList>
    </citation>
    <scope>NUCLEOTIDE SEQUENCE [LARGE SCALE GENOMIC DNA]</scope>
    <source>
        <strain evidence="1 2">YIM90600</strain>
    </source>
</reference>
<keyword evidence="2" id="KW-1185">Reference proteome</keyword>
<sequence length="137" mass="15162">MTDPSSPEPGPPTFLVITPHGELLPYTEQQEREVEELVGGHYGPTALDRAWIEEPLRMMVSDLGLLAPEHFAPNPTATAVLTALAGRQAQQLNGHVALFEMEQDSGPGSIGEWLWPTPMSAEWRRKVETAHQEVTQR</sequence>